<evidence type="ECO:0000256" key="3">
    <source>
        <dbReference type="ARBA" id="ARBA00023163"/>
    </source>
</evidence>
<dbReference type="Gene3D" id="2.30.18.10">
    <property type="entry name" value="Transcription factor IIA (TFIIA), beta-barrel domain"/>
    <property type="match status" value="1"/>
</dbReference>
<keyword evidence="3" id="KW-0804">Transcription</keyword>
<dbReference type="InterPro" id="IPR004855">
    <property type="entry name" value="TFIIA_asu/bsu"/>
</dbReference>
<feature type="compositionally biased region" description="Polar residues" evidence="5">
    <location>
        <begin position="219"/>
        <end position="230"/>
    </location>
</feature>
<feature type="region of interest" description="Disordered" evidence="5">
    <location>
        <begin position="284"/>
        <end position="338"/>
    </location>
</feature>
<dbReference type="PANTHER" id="PTHR12694:SF8">
    <property type="entry name" value="TRANSCRIPTION INITIATION FACTOR IIA SUBUNIT 1"/>
    <property type="match status" value="1"/>
</dbReference>
<dbReference type="AlphaFoldDB" id="A0AAD9M9R4"/>
<feature type="region of interest" description="Disordered" evidence="5">
    <location>
        <begin position="149"/>
        <end position="230"/>
    </location>
</feature>
<dbReference type="InterPro" id="IPR009088">
    <property type="entry name" value="TFIIA_b-brl"/>
</dbReference>
<proteinExistence type="inferred from homology"/>
<keyword evidence="7" id="KW-1185">Reference proteome</keyword>
<comment type="similarity">
    <text evidence="2">Belongs to the TFIIA subunit 1 family.</text>
</comment>
<feature type="region of interest" description="Disordered" evidence="5">
    <location>
        <begin position="50"/>
        <end position="88"/>
    </location>
</feature>
<protein>
    <submittedName>
        <fullName evidence="6">Uncharacterized protein</fullName>
    </submittedName>
</protein>
<evidence type="ECO:0000313" key="6">
    <source>
        <dbReference type="EMBL" id="KAK2068237.1"/>
    </source>
</evidence>
<evidence type="ECO:0000256" key="2">
    <source>
        <dbReference type="ARBA" id="ARBA00010059"/>
    </source>
</evidence>
<dbReference type="CDD" id="cd07976">
    <property type="entry name" value="TFIIA_alpha_beta_like"/>
    <property type="match status" value="1"/>
</dbReference>
<feature type="compositionally biased region" description="Low complexity" evidence="5">
    <location>
        <begin position="162"/>
        <end position="209"/>
    </location>
</feature>
<feature type="compositionally biased region" description="Polar residues" evidence="5">
    <location>
        <begin position="65"/>
        <end position="74"/>
    </location>
</feature>
<comment type="subcellular location">
    <subcellularLocation>
        <location evidence="1">Nucleus</location>
    </subcellularLocation>
</comment>
<evidence type="ECO:0000256" key="4">
    <source>
        <dbReference type="ARBA" id="ARBA00023242"/>
    </source>
</evidence>
<dbReference type="Pfam" id="PF03153">
    <property type="entry name" value="TFIIA"/>
    <property type="match status" value="1"/>
</dbReference>
<feature type="region of interest" description="Disordered" evidence="5">
    <location>
        <begin position="105"/>
        <end position="125"/>
    </location>
</feature>
<dbReference type="SMART" id="SM01371">
    <property type="entry name" value="TFIIA"/>
    <property type="match status" value="1"/>
</dbReference>
<feature type="compositionally biased region" description="Polar residues" evidence="5">
    <location>
        <begin position="286"/>
        <end position="296"/>
    </location>
</feature>
<name>A0AAD9M9R4_9PEZI</name>
<evidence type="ECO:0000256" key="1">
    <source>
        <dbReference type="ARBA" id="ARBA00004123"/>
    </source>
</evidence>
<feature type="compositionally biased region" description="Polar residues" evidence="5">
    <location>
        <begin position="109"/>
        <end position="125"/>
    </location>
</feature>
<dbReference type="SUPFAM" id="SSF50784">
    <property type="entry name" value="Transcription factor IIA (TFIIA), beta-barrel domain"/>
    <property type="match status" value="1"/>
</dbReference>
<organism evidence="6 7">
    <name type="scientific">Phyllachora maydis</name>
    <dbReference type="NCBI Taxonomy" id="1825666"/>
    <lineage>
        <taxon>Eukaryota</taxon>
        <taxon>Fungi</taxon>
        <taxon>Dikarya</taxon>
        <taxon>Ascomycota</taxon>
        <taxon>Pezizomycotina</taxon>
        <taxon>Sordariomycetes</taxon>
        <taxon>Sordariomycetidae</taxon>
        <taxon>Phyllachorales</taxon>
        <taxon>Phyllachoraceae</taxon>
        <taxon>Phyllachora</taxon>
    </lineage>
</organism>
<dbReference type="SUPFAM" id="SSF47396">
    <property type="entry name" value="Transcription factor IIA (TFIIA), alpha-helical domain"/>
    <property type="match status" value="1"/>
</dbReference>
<dbReference type="EMBL" id="JAQQPM010000002">
    <property type="protein sequence ID" value="KAK2068237.1"/>
    <property type="molecule type" value="Genomic_DNA"/>
</dbReference>
<feature type="region of interest" description="Disordered" evidence="5">
    <location>
        <begin position="365"/>
        <end position="388"/>
    </location>
</feature>
<keyword evidence="4" id="KW-0539">Nucleus</keyword>
<comment type="caution">
    <text evidence="6">The sequence shown here is derived from an EMBL/GenBank/DDBJ whole genome shotgun (WGS) entry which is preliminary data.</text>
</comment>
<dbReference type="PANTHER" id="PTHR12694">
    <property type="entry name" value="TRANSCRIPTION INITIATION FACTOR IIA SUBUNIT 1"/>
    <property type="match status" value="1"/>
</dbReference>
<dbReference type="Proteomes" id="UP001217918">
    <property type="component" value="Unassembled WGS sequence"/>
</dbReference>
<dbReference type="GO" id="GO:0005672">
    <property type="term" value="C:transcription factor TFIIA complex"/>
    <property type="evidence" value="ECO:0007669"/>
    <property type="project" value="InterPro"/>
</dbReference>
<sequence length="388" mass="41652">MSNANVGAVYETVIKEVIEAVGVDFEEAGVDASVLQQLKDGWQQNMSKTGVATFPWDPKPPAQEATLSPPQNVATHPPQVKAGPQPASGQVAIKIEPLRNEPVIKQEPGLNNSRPVFNTSQPQTPAVQRAIQNLSNRFGHRAEATISSFHNGQQGSQPNLTPQGQPGQTAQPGHPGQPGQSGQPQQQLNAQQYGQSMAAATAAAMQHAHQPPHPIDPNSLPNSQVDGSSETFDGALMRRDANGNPVRMGRVEIDHLIHSQIAARAKQMEGGGLMLPLKQATKHRSLSGNVQGSQAGAQVDGSDPDLIKEDEDADAINSDLDDPDDDQEEDDDDDDSMGHMMLCMYDKVQRVKNKWKCTLKDGVLTQDEGEGEGRPIPKSMLRITPSGV</sequence>
<accession>A0AAD9M9R4</accession>
<feature type="compositionally biased region" description="Polar residues" evidence="5">
    <location>
        <begin position="149"/>
        <end position="161"/>
    </location>
</feature>
<dbReference type="Gene3D" id="1.10.287.100">
    <property type="match status" value="1"/>
</dbReference>
<feature type="compositionally biased region" description="Acidic residues" evidence="5">
    <location>
        <begin position="308"/>
        <end position="335"/>
    </location>
</feature>
<gene>
    <name evidence="6" type="ORF">P8C59_002889</name>
</gene>
<evidence type="ECO:0000313" key="7">
    <source>
        <dbReference type="Proteomes" id="UP001217918"/>
    </source>
</evidence>
<reference evidence="6" key="1">
    <citation type="journal article" date="2023" name="Mol. Plant Microbe Interact.">
        <title>Elucidating the Obligate Nature and Biological Capacity of an Invasive Fungal Corn Pathogen.</title>
        <authorList>
            <person name="MacCready J.S."/>
            <person name="Roggenkamp E.M."/>
            <person name="Gdanetz K."/>
            <person name="Chilvers M.I."/>
        </authorList>
    </citation>
    <scope>NUCLEOTIDE SEQUENCE</scope>
    <source>
        <strain evidence="6">PM02</strain>
    </source>
</reference>
<evidence type="ECO:0000256" key="5">
    <source>
        <dbReference type="SAM" id="MobiDB-lite"/>
    </source>
</evidence>
<dbReference type="GO" id="GO:0006367">
    <property type="term" value="P:transcription initiation at RNA polymerase II promoter"/>
    <property type="evidence" value="ECO:0007669"/>
    <property type="project" value="InterPro"/>
</dbReference>